<dbReference type="GO" id="GO:0047429">
    <property type="term" value="F:nucleoside triphosphate diphosphatase activity"/>
    <property type="evidence" value="ECO:0007669"/>
    <property type="project" value="InterPro"/>
</dbReference>
<keyword evidence="2" id="KW-0808">Transferase</keyword>
<dbReference type="GO" id="GO:0046061">
    <property type="term" value="P:dATP catabolic process"/>
    <property type="evidence" value="ECO:0007669"/>
    <property type="project" value="TreeGrafter"/>
</dbReference>
<dbReference type="SUPFAM" id="SSF101386">
    <property type="entry name" value="all-alpha NTP pyrophosphatases"/>
    <property type="match status" value="2"/>
</dbReference>
<keyword evidence="3" id="KW-1185">Reference proteome</keyword>
<evidence type="ECO:0000313" key="2">
    <source>
        <dbReference type="EMBL" id="SJZ43069.1"/>
    </source>
</evidence>
<dbReference type="GO" id="GO:0046052">
    <property type="term" value="P:UTP catabolic process"/>
    <property type="evidence" value="ECO:0007669"/>
    <property type="project" value="TreeGrafter"/>
</dbReference>
<protein>
    <submittedName>
        <fullName evidence="2">Tetrapyrrole methylase family protein / MazG family protein</fullName>
    </submittedName>
</protein>
<dbReference type="GO" id="GO:0046047">
    <property type="term" value="P:TTP catabolic process"/>
    <property type="evidence" value="ECO:0007669"/>
    <property type="project" value="TreeGrafter"/>
</dbReference>
<evidence type="ECO:0000313" key="3">
    <source>
        <dbReference type="Proteomes" id="UP000190657"/>
    </source>
</evidence>
<keyword evidence="2" id="KW-0489">Methyltransferase</keyword>
<dbReference type="Pfam" id="PF03819">
    <property type="entry name" value="MazG"/>
    <property type="match status" value="2"/>
</dbReference>
<feature type="domain" description="NTP pyrophosphohydrolase MazG-like" evidence="1">
    <location>
        <begin position="35"/>
        <end position="108"/>
    </location>
</feature>
<dbReference type="GO" id="GO:0006203">
    <property type="term" value="P:dGTP catabolic process"/>
    <property type="evidence" value="ECO:0007669"/>
    <property type="project" value="TreeGrafter"/>
</dbReference>
<dbReference type="STRING" id="290054.SAMN02745114_00519"/>
<dbReference type="GO" id="GO:0032259">
    <property type="term" value="P:methylation"/>
    <property type="evidence" value="ECO:0007669"/>
    <property type="project" value="UniProtKB-KW"/>
</dbReference>
<sequence length="275" mass="31281">MAKEFVLKDKYNIDDLVAIIKVLRAPGGCPWDREQTHESIKKNFIEETYEVVEAINKQSTDMLREELGDVLLQIVLHSEMESENGNFSFDDVVNDIVQKLVVRHPHVFGEVVANNTAEALNSWDAVKLKTKGQKNQTESMLSVPRELPALMRAQKIQHKAAKIGFDWDNVGGAVDKLYEEIDELKTAMEQGKRFDIEDEFGDVLFSCVNIARFIDVDSEEALTASTDKFMSRFSLVEQMASEQGIDMKSSSIEELDRLWDKAKKIKNSEKSVMED</sequence>
<dbReference type="PANTHER" id="PTHR30522:SF0">
    <property type="entry name" value="NUCLEOSIDE TRIPHOSPHATE PYROPHOSPHOHYDROLASE"/>
    <property type="match status" value="1"/>
</dbReference>
<dbReference type="RefSeq" id="WP_078768022.1">
    <property type="nucleotide sequence ID" value="NZ_FUWW01000004.1"/>
</dbReference>
<dbReference type="NCBIfam" id="TIGR00444">
    <property type="entry name" value="mazG"/>
    <property type="match status" value="1"/>
</dbReference>
<name>A0A1T4KKY5_9FIRM</name>
<gene>
    <name evidence="2" type="ORF">SAMN02745114_00519</name>
</gene>
<dbReference type="GO" id="GO:0046081">
    <property type="term" value="P:dUTP catabolic process"/>
    <property type="evidence" value="ECO:0007669"/>
    <property type="project" value="TreeGrafter"/>
</dbReference>
<dbReference type="Gene3D" id="1.10.287.1080">
    <property type="entry name" value="MazG-like"/>
    <property type="match status" value="2"/>
</dbReference>
<dbReference type="InterPro" id="IPR048015">
    <property type="entry name" value="NTP-PPase_MazG-like_N"/>
</dbReference>
<dbReference type="OrthoDB" id="9808939at2"/>
<dbReference type="AlphaFoldDB" id="A0A1T4KKY5"/>
<dbReference type="EMBL" id="FUWW01000004">
    <property type="protein sequence ID" value="SJZ43069.1"/>
    <property type="molecule type" value="Genomic_DNA"/>
</dbReference>
<dbReference type="NCBIfam" id="NF007113">
    <property type="entry name" value="PRK09562.1"/>
    <property type="match status" value="1"/>
</dbReference>
<dbReference type="GO" id="GO:0006950">
    <property type="term" value="P:response to stress"/>
    <property type="evidence" value="ECO:0007669"/>
    <property type="project" value="UniProtKB-ARBA"/>
</dbReference>
<accession>A0A1T4KKY5</accession>
<dbReference type="GO" id="GO:0008168">
    <property type="term" value="F:methyltransferase activity"/>
    <property type="evidence" value="ECO:0007669"/>
    <property type="project" value="UniProtKB-KW"/>
</dbReference>
<dbReference type="CDD" id="cd11529">
    <property type="entry name" value="NTP-PPase_MazG_Cterm"/>
    <property type="match status" value="1"/>
</dbReference>
<dbReference type="FunFam" id="1.10.287.1080:FF:000003">
    <property type="entry name" value="Nucleoside triphosphate pyrophosphohydrolase"/>
    <property type="match status" value="1"/>
</dbReference>
<dbReference type="PANTHER" id="PTHR30522">
    <property type="entry name" value="NUCLEOSIDE TRIPHOSPHATE PYROPHOSPHOHYDROLASE"/>
    <property type="match status" value="1"/>
</dbReference>
<dbReference type="InterPro" id="IPR004518">
    <property type="entry name" value="MazG-like_dom"/>
</dbReference>
<dbReference type="GO" id="GO:0046076">
    <property type="term" value="P:dTTP catabolic process"/>
    <property type="evidence" value="ECO:0007669"/>
    <property type="project" value="TreeGrafter"/>
</dbReference>
<evidence type="ECO:0000259" key="1">
    <source>
        <dbReference type="Pfam" id="PF03819"/>
    </source>
</evidence>
<dbReference type="Proteomes" id="UP000190657">
    <property type="component" value="Unassembled WGS sequence"/>
</dbReference>
<feature type="domain" description="NTP pyrophosphohydrolase MazG-like" evidence="1">
    <location>
        <begin position="176"/>
        <end position="232"/>
    </location>
</feature>
<dbReference type="FunFam" id="1.10.287.1080:FF:000001">
    <property type="entry name" value="Nucleoside triphosphate pyrophosphohydrolase"/>
    <property type="match status" value="1"/>
</dbReference>
<organism evidence="2 3">
    <name type="scientific">Eubacterium coprostanoligenes</name>
    <dbReference type="NCBI Taxonomy" id="290054"/>
    <lineage>
        <taxon>Bacteria</taxon>
        <taxon>Bacillati</taxon>
        <taxon>Bacillota</taxon>
        <taxon>Clostridia</taxon>
        <taxon>Eubacteriales</taxon>
        <taxon>Eubacteriaceae</taxon>
        <taxon>Eubacterium</taxon>
    </lineage>
</organism>
<dbReference type="InterPro" id="IPR011551">
    <property type="entry name" value="NTP_PyrPHydrolase_MazG"/>
</dbReference>
<proteinExistence type="predicted"/>
<dbReference type="CDD" id="cd11528">
    <property type="entry name" value="NTP-PPase_MazG_Nterm"/>
    <property type="match status" value="1"/>
</dbReference>
<reference evidence="3" key="1">
    <citation type="submission" date="2017-02" db="EMBL/GenBank/DDBJ databases">
        <authorList>
            <person name="Varghese N."/>
            <person name="Submissions S."/>
        </authorList>
    </citation>
    <scope>NUCLEOTIDE SEQUENCE [LARGE SCALE GENOMIC DNA]</scope>
    <source>
        <strain evidence="3">ATCC 51222</strain>
    </source>
</reference>
<dbReference type="InterPro" id="IPR048011">
    <property type="entry name" value="NTP-PPase_MazG-like_C"/>
</dbReference>